<dbReference type="InterPro" id="IPR013112">
    <property type="entry name" value="FAD-bd_8"/>
</dbReference>
<keyword evidence="8 13" id="KW-1133">Transmembrane helix</keyword>
<sequence>MSQTALGTSSQRVAPPLRTSPRLYYALFAFNAVLILGFWWVGSGTQPVRSTGDLLNALGRVTGLLGTYGVLWQLVLMARVPWLEAAFGLERLAVLHRWNGYAALALLVAHAVLQTLGYQLVDGLGTVAQIGDFIGAYDGLLAAIVGLLLLVGVVVVSIAISRRRLAYETWYFIHLYTYLGIALAFSHELAVGADFIANRAFVVYWWALYVAVAGCLVAFRVLRPLYRFDRHRFQVHRVQREAPGVFSIYIKGRDLSEFPAQAGQFLLWRFLDGGRWWQSHPFSLSMAPNGRQLRLTVKAIGDFTARVASLKPGTRVLVEGPFGQFTERGRLLSRVLLIAGGIGITPLRALAEEMLAEGVDVCLLYRCRRVQDIVFRHELDRLAEKSQLRVEYLLSDGRPGRRAGQLGPDLLRELVPDLLQREIYVCGPPGMRAAVRDSLHRLGARDEQIHAEVFRLAP</sequence>
<dbReference type="SFLD" id="SFLDS00052">
    <property type="entry name" value="Ferric_Reductase_Domain"/>
    <property type="match status" value="1"/>
</dbReference>
<keyword evidence="16" id="KW-1185">Reference proteome</keyword>
<feature type="transmembrane region" description="Helical" evidence="13">
    <location>
        <begin position="140"/>
        <end position="160"/>
    </location>
</feature>
<dbReference type="Gene3D" id="2.40.30.10">
    <property type="entry name" value="Translation factors"/>
    <property type="match status" value="1"/>
</dbReference>
<dbReference type="GO" id="GO:0016020">
    <property type="term" value="C:membrane"/>
    <property type="evidence" value="ECO:0007669"/>
    <property type="project" value="UniProtKB-SubCell"/>
</dbReference>
<keyword evidence="12 13" id="KW-0472">Membrane</keyword>
<reference evidence="15" key="1">
    <citation type="submission" date="2020-10" db="EMBL/GenBank/DDBJ databases">
        <title>Ca. Dormibacterota MAGs.</title>
        <authorList>
            <person name="Montgomery K."/>
        </authorList>
    </citation>
    <scope>NUCLEOTIDE SEQUENCE [LARGE SCALE GENOMIC DNA]</scope>
    <source>
        <strain evidence="15">SC8812_S17_10</strain>
    </source>
</reference>
<name>A0A934K1Y5_9BACT</name>
<dbReference type="Proteomes" id="UP000612893">
    <property type="component" value="Unassembled WGS sequence"/>
</dbReference>
<dbReference type="GO" id="GO:0016491">
    <property type="term" value="F:oxidoreductase activity"/>
    <property type="evidence" value="ECO:0007669"/>
    <property type="project" value="UniProtKB-KW"/>
</dbReference>
<keyword evidence="9" id="KW-0560">Oxidoreductase</keyword>
<comment type="cofactor">
    <cofactor evidence="1">
        <name>FAD</name>
        <dbReference type="ChEBI" id="CHEBI:57692"/>
    </cofactor>
</comment>
<dbReference type="GO" id="GO:0051537">
    <property type="term" value="F:2 iron, 2 sulfur cluster binding"/>
    <property type="evidence" value="ECO:0007669"/>
    <property type="project" value="UniProtKB-KW"/>
</dbReference>
<evidence type="ECO:0000256" key="1">
    <source>
        <dbReference type="ARBA" id="ARBA00001974"/>
    </source>
</evidence>
<evidence type="ECO:0000313" key="15">
    <source>
        <dbReference type="EMBL" id="MBJ7600086.1"/>
    </source>
</evidence>
<dbReference type="InterPro" id="IPR017927">
    <property type="entry name" value="FAD-bd_FR_type"/>
</dbReference>
<dbReference type="InterPro" id="IPR013130">
    <property type="entry name" value="Fe3_Rdtase_TM_dom"/>
</dbReference>
<evidence type="ECO:0000256" key="7">
    <source>
        <dbReference type="ARBA" id="ARBA00022827"/>
    </source>
</evidence>
<evidence type="ECO:0000256" key="11">
    <source>
        <dbReference type="ARBA" id="ARBA00023014"/>
    </source>
</evidence>
<evidence type="ECO:0000259" key="14">
    <source>
        <dbReference type="PROSITE" id="PS51384"/>
    </source>
</evidence>
<dbReference type="InterPro" id="IPR039261">
    <property type="entry name" value="FNR_nucleotide-bd"/>
</dbReference>
<dbReference type="Pfam" id="PF00175">
    <property type="entry name" value="NAD_binding_1"/>
    <property type="match status" value="1"/>
</dbReference>
<dbReference type="InterPro" id="IPR017938">
    <property type="entry name" value="Riboflavin_synthase-like_b-brl"/>
</dbReference>
<evidence type="ECO:0000256" key="2">
    <source>
        <dbReference type="ARBA" id="ARBA00004141"/>
    </source>
</evidence>
<keyword evidence="5" id="KW-0001">2Fe-2S</keyword>
<feature type="transmembrane region" description="Helical" evidence="13">
    <location>
        <begin position="61"/>
        <end position="80"/>
    </location>
</feature>
<dbReference type="Gene3D" id="3.40.50.80">
    <property type="entry name" value="Nucleotide-binding domain of ferredoxin-NADP reductase (FNR) module"/>
    <property type="match status" value="1"/>
</dbReference>
<dbReference type="InterPro" id="IPR001433">
    <property type="entry name" value="OxRdtase_FAD/NAD-bd"/>
</dbReference>
<protein>
    <submittedName>
        <fullName evidence="15">Ferric reductase-like transmembrane domain-containing protein</fullName>
    </submittedName>
</protein>
<keyword evidence="10" id="KW-0408">Iron</keyword>
<keyword evidence="11" id="KW-0411">Iron-sulfur</keyword>
<feature type="transmembrane region" description="Helical" evidence="13">
    <location>
        <begin position="203"/>
        <end position="222"/>
    </location>
</feature>
<gene>
    <name evidence="15" type="ORF">JF922_18670</name>
</gene>
<keyword evidence="4 13" id="KW-0812">Transmembrane</keyword>
<dbReference type="AlphaFoldDB" id="A0A934K1Y5"/>
<feature type="transmembrane region" description="Helical" evidence="13">
    <location>
        <begin position="101"/>
        <end position="120"/>
    </location>
</feature>
<dbReference type="PANTHER" id="PTHR47354">
    <property type="entry name" value="NADH OXIDOREDUCTASE HCR"/>
    <property type="match status" value="1"/>
</dbReference>
<organism evidence="15 16">
    <name type="scientific">Candidatus Nephthysia bennettiae</name>
    <dbReference type="NCBI Taxonomy" id="3127016"/>
    <lineage>
        <taxon>Bacteria</taxon>
        <taxon>Bacillati</taxon>
        <taxon>Candidatus Dormiibacterota</taxon>
        <taxon>Candidatus Dormibacteria</taxon>
        <taxon>Candidatus Dormibacterales</taxon>
        <taxon>Candidatus Dormibacteraceae</taxon>
        <taxon>Candidatus Nephthysia</taxon>
    </lineage>
</organism>
<dbReference type="SFLD" id="SFLDG01168">
    <property type="entry name" value="Ferric_reductase_subgroup_(FRE"/>
    <property type="match status" value="1"/>
</dbReference>
<keyword evidence="7" id="KW-0274">FAD</keyword>
<evidence type="ECO:0000256" key="13">
    <source>
        <dbReference type="SAM" id="Phobius"/>
    </source>
</evidence>
<dbReference type="GO" id="GO:0046872">
    <property type="term" value="F:metal ion binding"/>
    <property type="evidence" value="ECO:0007669"/>
    <property type="project" value="UniProtKB-KW"/>
</dbReference>
<feature type="domain" description="FAD-binding FR-type" evidence="14">
    <location>
        <begin position="228"/>
        <end position="328"/>
    </location>
</feature>
<dbReference type="PRINTS" id="PR00410">
    <property type="entry name" value="PHEHYDRXLASE"/>
</dbReference>
<feature type="transmembrane region" description="Helical" evidence="13">
    <location>
        <begin position="172"/>
        <end position="197"/>
    </location>
</feature>
<dbReference type="PROSITE" id="PS51384">
    <property type="entry name" value="FAD_FR"/>
    <property type="match status" value="1"/>
</dbReference>
<evidence type="ECO:0000256" key="9">
    <source>
        <dbReference type="ARBA" id="ARBA00023002"/>
    </source>
</evidence>
<dbReference type="InterPro" id="IPR050415">
    <property type="entry name" value="MRET"/>
</dbReference>
<evidence type="ECO:0000313" key="16">
    <source>
        <dbReference type="Proteomes" id="UP000612893"/>
    </source>
</evidence>
<comment type="caution">
    <text evidence="15">The sequence shown here is derived from an EMBL/GenBank/DDBJ whole genome shotgun (WGS) entry which is preliminary data.</text>
</comment>
<keyword evidence="3" id="KW-0285">Flavoprotein</keyword>
<evidence type="ECO:0000256" key="3">
    <source>
        <dbReference type="ARBA" id="ARBA00022630"/>
    </source>
</evidence>
<feature type="transmembrane region" description="Helical" evidence="13">
    <location>
        <begin position="23"/>
        <end position="41"/>
    </location>
</feature>
<proteinExistence type="predicted"/>
<dbReference type="Pfam" id="PF01794">
    <property type="entry name" value="Ferric_reduct"/>
    <property type="match status" value="1"/>
</dbReference>
<dbReference type="RefSeq" id="WP_338203774.1">
    <property type="nucleotide sequence ID" value="NZ_JAEKNR010000186.1"/>
</dbReference>
<comment type="subcellular location">
    <subcellularLocation>
        <location evidence="2">Membrane</location>
        <topology evidence="2">Multi-pass membrane protein</topology>
    </subcellularLocation>
</comment>
<evidence type="ECO:0000256" key="8">
    <source>
        <dbReference type="ARBA" id="ARBA00022989"/>
    </source>
</evidence>
<keyword evidence="6" id="KW-0479">Metal-binding</keyword>
<dbReference type="SUPFAM" id="SSF52343">
    <property type="entry name" value="Ferredoxin reductase-like, C-terminal NADP-linked domain"/>
    <property type="match status" value="1"/>
</dbReference>
<evidence type="ECO:0000256" key="5">
    <source>
        <dbReference type="ARBA" id="ARBA00022714"/>
    </source>
</evidence>
<evidence type="ECO:0000256" key="6">
    <source>
        <dbReference type="ARBA" id="ARBA00022723"/>
    </source>
</evidence>
<dbReference type="SUPFAM" id="SSF63380">
    <property type="entry name" value="Riboflavin synthase domain-like"/>
    <property type="match status" value="1"/>
</dbReference>
<dbReference type="EMBL" id="JAEKNR010000186">
    <property type="protein sequence ID" value="MBJ7600086.1"/>
    <property type="molecule type" value="Genomic_DNA"/>
</dbReference>
<accession>A0A934K1Y5</accession>
<evidence type="ECO:0000256" key="12">
    <source>
        <dbReference type="ARBA" id="ARBA00023136"/>
    </source>
</evidence>
<evidence type="ECO:0000256" key="4">
    <source>
        <dbReference type="ARBA" id="ARBA00022692"/>
    </source>
</evidence>
<dbReference type="CDD" id="cd06198">
    <property type="entry name" value="FNR_like_3"/>
    <property type="match status" value="1"/>
</dbReference>
<evidence type="ECO:0000256" key="10">
    <source>
        <dbReference type="ARBA" id="ARBA00023004"/>
    </source>
</evidence>
<dbReference type="Pfam" id="PF08022">
    <property type="entry name" value="FAD_binding_8"/>
    <property type="match status" value="1"/>
</dbReference>
<dbReference type="PANTHER" id="PTHR47354:SF8">
    <property type="entry name" value="1,2-PHENYLACETYL-COA EPOXIDASE, SUBUNIT E"/>
    <property type="match status" value="1"/>
</dbReference>